<dbReference type="GO" id="GO:0004803">
    <property type="term" value="F:transposase activity"/>
    <property type="evidence" value="ECO:0007669"/>
    <property type="project" value="InterPro"/>
</dbReference>
<organism evidence="1">
    <name type="scientific">Singulisphaera sp. Ch08</name>
    <dbReference type="NCBI Taxonomy" id="3120278"/>
    <lineage>
        <taxon>Bacteria</taxon>
        <taxon>Pseudomonadati</taxon>
        <taxon>Planctomycetota</taxon>
        <taxon>Planctomycetia</taxon>
        <taxon>Isosphaerales</taxon>
        <taxon>Isosphaeraceae</taxon>
        <taxon>Singulisphaera</taxon>
    </lineage>
</organism>
<dbReference type="EMBL" id="CP155447">
    <property type="protein sequence ID" value="XBH03973.1"/>
    <property type="molecule type" value="Genomic_DNA"/>
</dbReference>
<dbReference type="GO" id="GO:0006313">
    <property type="term" value="P:DNA transposition"/>
    <property type="evidence" value="ECO:0007669"/>
    <property type="project" value="InterPro"/>
</dbReference>
<dbReference type="PANTHER" id="PTHR34322:SF2">
    <property type="entry name" value="TRANSPOSASE IS200-LIKE DOMAIN-CONTAINING PROTEIN"/>
    <property type="match status" value="1"/>
</dbReference>
<evidence type="ECO:0000313" key="1">
    <source>
        <dbReference type="EMBL" id="XBH03973.1"/>
    </source>
</evidence>
<proteinExistence type="predicted"/>
<dbReference type="SUPFAM" id="SSF143422">
    <property type="entry name" value="Transposase IS200-like"/>
    <property type="match status" value="1"/>
</dbReference>
<dbReference type="PANTHER" id="PTHR34322">
    <property type="entry name" value="TRANSPOSASE, Y1_TNP DOMAIN-CONTAINING"/>
    <property type="match status" value="1"/>
</dbReference>
<dbReference type="GO" id="GO:0003677">
    <property type="term" value="F:DNA binding"/>
    <property type="evidence" value="ECO:0007669"/>
    <property type="project" value="InterPro"/>
</dbReference>
<name>A0AAU7CFY9_9BACT</name>
<evidence type="ECO:0008006" key="2">
    <source>
        <dbReference type="Google" id="ProtNLM"/>
    </source>
</evidence>
<dbReference type="AlphaFoldDB" id="A0AAU7CFY9"/>
<reference evidence="1" key="1">
    <citation type="submission" date="2024-05" db="EMBL/GenBank/DDBJ databases">
        <title>Planctomycetes of the genus Singulisphaera possess chitinolytic capabilities.</title>
        <authorList>
            <person name="Ivanova A."/>
        </authorList>
    </citation>
    <scope>NUCLEOTIDE SEQUENCE</scope>
    <source>
        <strain evidence="1">Ch08T</strain>
    </source>
</reference>
<dbReference type="RefSeq" id="WP_406696717.1">
    <property type="nucleotide sequence ID" value="NZ_CP155447.1"/>
</dbReference>
<sequence length="183" mass="21120">MTIARAHLVDPDVARWYHCVTRCVRRAFLLGEGGSDRKLWIENRLQELAGLFSIAVGGFAVLDNHLHVLVRLDPQRAEAWSDEEVVRRWGRLFPPRDQARQPLEVSQAWVEGRLKDEGWVATARQRLQSLSWFMEKRRGHALQSQGRIACPLRPTSFRPTDRSSNLIQFHQSSSFLRVLRVSA</sequence>
<gene>
    <name evidence="1" type="ORF">V5E97_37595</name>
</gene>
<accession>A0AAU7CFY9</accession>
<dbReference type="Gene3D" id="3.30.70.1290">
    <property type="entry name" value="Transposase IS200-like"/>
    <property type="match status" value="1"/>
</dbReference>
<dbReference type="InterPro" id="IPR036515">
    <property type="entry name" value="Transposase_17_sf"/>
</dbReference>
<protein>
    <recommendedName>
        <fullName evidence="2">Transposase IS200-like domain-containing protein</fullName>
    </recommendedName>
</protein>